<evidence type="ECO:0000256" key="7">
    <source>
        <dbReference type="ARBA" id="ARBA00022840"/>
    </source>
</evidence>
<evidence type="ECO:0000256" key="13">
    <source>
        <dbReference type="SAM" id="MobiDB-lite"/>
    </source>
</evidence>
<dbReference type="EMBL" id="HG937693">
    <property type="protein sequence ID" value="CDP34217.1"/>
    <property type="molecule type" value="Genomic_DNA"/>
</dbReference>
<feature type="domain" description="AAA+ ATPase" evidence="14">
    <location>
        <begin position="769"/>
        <end position="904"/>
    </location>
</feature>
<dbReference type="Gene3D" id="3.40.50.300">
    <property type="entry name" value="P-loop containing nucleotide triphosphate hydrolases"/>
    <property type="match status" value="2"/>
</dbReference>
<dbReference type="GO" id="GO:0005829">
    <property type="term" value="C:cytosol"/>
    <property type="evidence" value="ECO:0007669"/>
    <property type="project" value="TreeGrafter"/>
</dbReference>
<dbReference type="InterPro" id="IPR041569">
    <property type="entry name" value="AAA_lid_3"/>
</dbReference>
<feature type="region of interest" description="Disordered" evidence="13">
    <location>
        <begin position="1074"/>
        <end position="1096"/>
    </location>
</feature>
<keyword evidence="6" id="KW-0378">Hydrolase</keyword>
<dbReference type="GO" id="GO:0016558">
    <property type="term" value="P:protein import into peroxisome matrix"/>
    <property type="evidence" value="ECO:0007669"/>
    <property type="project" value="TreeGrafter"/>
</dbReference>
<comment type="subcellular location">
    <subcellularLocation>
        <location evidence="1">Membrane</location>
    </subcellularLocation>
</comment>
<dbReference type="PANTHER" id="PTHR23077:SF12">
    <property type="entry name" value="PEROXISOMAL ATPASE PEX1"/>
    <property type="match status" value="1"/>
</dbReference>
<dbReference type="Gene3D" id="3.10.330.10">
    <property type="match status" value="1"/>
</dbReference>
<dbReference type="SUPFAM" id="SSF50692">
    <property type="entry name" value="ADC-like"/>
    <property type="match status" value="1"/>
</dbReference>
<evidence type="ECO:0000256" key="12">
    <source>
        <dbReference type="ARBA" id="ARBA00048778"/>
    </source>
</evidence>
<dbReference type="GO" id="GO:0016887">
    <property type="term" value="F:ATP hydrolysis activity"/>
    <property type="evidence" value="ECO:0007669"/>
    <property type="project" value="InterPro"/>
</dbReference>
<reference evidence="15" key="1">
    <citation type="submission" date="2014-02" db="EMBL/GenBank/DDBJ databases">
        <authorList>
            <person name="Genoscope - CEA"/>
        </authorList>
    </citation>
    <scope>NUCLEOTIDE SEQUENCE</scope>
    <source>
        <strain evidence="15">LS3</strain>
    </source>
</reference>
<keyword evidence="3" id="KW-0813">Transport</keyword>
<keyword evidence="9" id="KW-0472">Membrane</keyword>
<feature type="domain" description="AAA+ ATPase" evidence="14">
    <location>
        <begin position="499"/>
        <end position="639"/>
    </location>
</feature>
<evidence type="ECO:0000313" key="15">
    <source>
        <dbReference type="EMBL" id="CDP34217.1"/>
    </source>
</evidence>
<sequence>MSSYTGKIAFAPLRSALVNLPGNAATAIFNSNIPAQNVVLELVWDKGGIKGGESHAFVGWTGMTSRKVQSGDSLIEIDPSFALQLGIAPDQKVTVKIQANTPRAHTVHLEPLTSSDWEIVEIHAQFLEHWMINQVRAISTLHPITVYPSQTSIASLKVIKIEPEPENGPFPYAQLSPDSEVIIAPKVRKKPTKEKSRKAPSTNGKKKSESKSGSNQCAILRGVPLPHRSFGTVGSAQGDEESDAEPKLDMTVYADPDAVLYPLRGAEYVTVSVIQPSSISNNQNAGGPAPPTGGGNTDGSSPQQELTPATSVVAKLAPYMDAPEGHVGLSAGVSCALKVVGAVGPMIRLEPAPKPTKNVKEVVVHPYTTSTAPNSLKFNEKKENGEQEGAKNGKVQEFLETAGFFASGNPITSYMQIPVLGNILPQGALLELNDTDAGSGSWIKGGNISIKVGSDVLRPESTIPPTLQDLYNSIANRPRRKVVGIDKQLQEIEKAVCGSTSGTLIYGTRGAGKTVVAREIEQALQANCIHPIWFSCGAHGEKQLQYLKETVRKLFLEAAWYAPSVVIFDDIEKLIPAEMEHRDSTKSVQLAEIFNTLAKTIMQSRPVSVIATAPTKESIHSSLITSHLFEETFHLKSPDKDIREVILREAVRSLGLATDEDFDLLEVAGSTEGYQPSDLWTLVERANHQSILRSIENSTKQDQRKVDQSHFDAAMEDFVPSSLRGVKLQKSGASWDEIGGLKETKNILLETLEWPTKYAPIFANCPLRLRSGLLLYGYPGCGKTLLASAVAAQSGLNFISIKGPEILNKYIGASEQSVRDLFDRAQAAKPCILFFDEFDSIAPKRGHDSTGVTDRVVNQMLTQMDGAEGLDGVYVLAATSRPDLIDSALLRPGRLDKSLICDMPNFEDRMDILNAIQRKMKISPEVRLEDIAERTDGYSGADLQALLYNAYLGAIHDVVDVTEDAEDAINGHDGDDSERLEYFQTTIDGQMSSVDDGSMSAAERAKVTKKLEKLLLSSKEQANASAKSNPKYNKSADDVVIEPRHVEQSLADTKPSISASERRKLEAIYHQFVSGRSGDMPDGSASTDIGGRATLM</sequence>
<evidence type="ECO:0000256" key="2">
    <source>
        <dbReference type="ARBA" id="ARBA00006914"/>
    </source>
</evidence>
<feature type="region of interest" description="Disordered" evidence="13">
    <location>
        <begin position="278"/>
        <end position="307"/>
    </location>
</feature>
<comment type="similarity">
    <text evidence="2">Belongs to the AAA ATPase family.</text>
</comment>
<dbReference type="InterPro" id="IPR003593">
    <property type="entry name" value="AAA+_ATPase"/>
</dbReference>
<evidence type="ECO:0000256" key="10">
    <source>
        <dbReference type="ARBA" id="ARBA00032509"/>
    </source>
</evidence>
<dbReference type="PANTHER" id="PTHR23077">
    <property type="entry name" value="AAA-FAMILY ATPASE"/>
    <property type="match status" value="1"/>
</dbReference>
<dbReference type="InterPro" id="IPR027417">
    <property type="entry name" value="P-loop_NTPase"/>
</dbReference>
<evidence type="ECO:0000256" key="5">
    <source>
        <dbReference type="ARBA" id="ARBA00022741"/>
    </source>
</evidence>
<reference evidence="15" key="2">
    <citation type="submission" date="2014-06" db="EMBL/GenBank/DDBJ databases">
        <title>The complete genome of Blastobotrys (Arxula) adeninivorans LS3 - a yeast of biotechnological interest.</title>
        <authorList>
            <person name="Kunze G."/>
            <person name="Gaillardin C."/>
            <person name="Czernicka M."/>
            <person name="Durrens P."/>
            <person name="Martin T."/>
            <person name="Boer E."/>
            <person name="Gabaldon T."/>
            <person name="Cruz J."/>
            <person name="Talla E."/>
            <person name="Marck C."/>
            <person name="Goffeau A."/>
            <person name="Barbe V."/>
            <person name="Baret P."/>
            <person name="Baronian K."/>
            <person name="Beier S."/>
            <person name="Bleykasten C."/>
            <person name="Bode R."/>
            <person name="Casaregola S."/>
            <person name="Despons L."/>
            <person name="Fairhead C."/>
            <person name="Giersberg M."/>
            <person name="Gierski P."/>
            <person name="Hahnel U."/>
            <person name="Hartmann A."/>
            <person name="Jankowska D."/>
            <person name="Jubin C."/>
            <person name="Jung P."/>
            <person name="Lafontaine I."/>
            <person name="Leh-Louis V."/>
            <person name="Lemaire M."/>
            <person name="Marcet-Houben M."/>
            <person name="Mascher M."/>
            <person name="Morel G."/>
            <person name="Richard G.-F."/>
            <person name="Riechen J."/>
            <person name="Sacerdot C."/>
            <person name="Sarkar A."/>
            <person name="Savel G."/>
            <person name="Schacherer J."/>
            <person name="Sherman D."/>
            <person name="Straub M.-L."/>
            <person name="Stein N."/>
            <person name="Thierry A."/>
            <person name="Trautwein-Schult A."/>
            <person name="Westhof E."/>
            <person name="Worch S."/>
            <person name="Dujon B."/>
            <person name="Souciet J.-L."/>
            <person name="Wincker P."/>
            <person name="Scholz U."/>
            <person name="Neuveglise N."/>
        </authorList>
    </citation>
    <scope>NUCLEOTIDE SEQUENCE</scope>
    <source>
        <strain evidence="15">LS3</strain>
    </source>
</reference>
<keyword evidence="8" id="KW-0653">Protein transport</keyword>
<dbReference type="SMART" id="SM00382">
    <property type="entry name" value="AAA"/>
    <property type="match status" value="2"/>
</dbReference>
<protein>
    <recommendedName>
        <fullName evidence="11">Peroxisomal ATPase PEX1</fullName>
    </recommendedName>
    <alternativeName>
        <fullName evidence="10">Peroxin-1</fullName>
    </alternativeName>
</protein>
<evidence type="ECO:0000256" key="4">
    <source>
        <dbReference type="ARBA" id="ARBA00022593"/>
    </source>
</evidence>
<dbReference type="Gene3D" id="1.10.8.60">
    <property type="match status" value="2"/>
</dbReference>
<evidence type="ECO:0000256" key="3">
    <source>
        <dbReference type="ARBA" id="ARBA00022448"/>
    </source>
</evidence>
<evidence type="ECO:0000256" key="1">
    <source>
        <dbReference type="ARBA" id="ARBA00004370"/>
    </source>
</evidence>
<dbReference type="SUPFAM" id="SSF54585">
    <property type="entry name" value="Cdc48 domain 2-like"/>
    <property type="match status" value="1"/>
</dbReference>
<name>A0A060T5S2_BLAAD</name>
<dbReference type="PROSITE" id="PS00674">
    <property type="entry name" value="AAA"/>
    <property type="match status" value="1"/>
</dbReference>
<dbReference type="GO" id="GO:0005524">
    <property type="term" value="F:ATP binding"/>
    <property type="evidence" value="ECO:0007669"/>
    <property type="project" value="UniProtKB-KW"/>
</dbReference>
<dbReference type="Pfam" id="PF00004">
    <property type="entry name" value="AAA"/>
    <property type="match status" value="2"/>
</dbReference>
<evidence type="ECO:0000259" key="14">
    <source>
        <dbReference type="SMART" id="SM00382"/>
    </source>
</evidence>
<dbReference type="FunFam" id="3.40.50.300:FF:000149">
    <property type="entry name" value="Nuclear valosin-containing protein-like"/>
    <property type="match status" value="1"/>
</dbReference>
<organism evidence="15">
    <name type="scientific">Blastobotrys adeninivorans</name>
    <name type="common">Yeast</name>
    <name type="synonym">Arxula adeninivorans</name>
    <dbReference type="NCBI Taxonomy" id="409370"/>
    <lineage>
        <taxon>Eukaryota</taxon>
        <taxon>Fungi</taxon>
        <taxon>Dikarya</taxon>
        <taxon>Ascomycota</taxon>
        <taxon>Saccharomycotina</taxon>
        <taxon>Dipodascomycetes</taxon>
        <taxon>Dipodascales</taxon>
        <taxon>Trichomonascaceae</taxon>
        <taxon>Blastobotrys</taxon>
    </lineage>
</organism>
<evidence type="ECO:0000256" key="8">
    <source>
        <dbReference type="ARBA" id="ARBA00022927"/>
    </source>
</evidence>
<dbReference type="GO" id="GO:0005778">
    <property type="term" value="C:peroxisomal membrane"/>
    <property type="evidence" value="ECO:0007669"/>
    <property type="project" value="TreeGrafter"/>
</dbReference>
<keyword evidence="7" id="KW-0067">ATP-binding</keyword>
<dbReference type="PhylomeDB" id="A0A060T5S2"/>
<keyword evidence="4" id="KW-0962">Peroxisome biogenesis</keyword>
<dbReference type="InterPro" id="IPR050168">
    <property type="entry name" value="AAA_ATPase_domain"/>
</dbReference>
<evidence type="ECO:0000256" key="9">
    <source>
        <dbReference type="ARBA" id="ARBA00023136"/>
    </source>
</evidence>
<dbReference type="InterPro" id="IPR003959">
    <property type="entry name" value="ATPase_AAA_core"/>
</dbReference>
<dbReference type="SUPFAM" id="SSF52540">
    <property type="entry name" value="P-loop containing nucleoside triphosphate hydrolases"/>
    <property type="match status" value="2"/>
</dbReference>
<gene>
    <name evidence="15" type="ORF">GNLVRS02_ARAD1C07348g</name>
</gene>
<feature type="compositionally biased region" description="Basic residues" evidence="13">
    <location>
        <begin position="186"/>
        <end position="198"/>
    </location>
</feature>
<dbReference type="Pfam" id="PF17862">
    <property type="entry name" value="AAA_lid_3"/>
    <property type="match status" value="1"/>
</dbReference>
<evidence type="ECO:0000256" key="11">
    <source>
        <dbReference type="ARBA" id="ARBA00034532"/>
    </source>
</evidence>
<feature type="region of interest" description="Disordered" evidence="13">
    <location>
        <begin position="183"/>
        <end position="247"/>
    </location>
</feature>
<dbReference type="Gene3D" id="2.40.40.20">
    <property type="match status" value="1"/>
</dbReference>
<evidence type="ECO:0000256" key="6">
    <source>
        <dbReference type="ARBA" id="ARBA00022801"/>
    </source>
</evidence>
<proteinExistence type="inferred from homology"/>
<keyword evidence="5" id="KW-0547">Nucleotide-binding</keyword>
<dbReference type="Pfam" id="PF09262">
    <property type="entry name" value="PEX-1N"/>
    <property type="match status" value="1"/>
</dbReference>
<dbReference type="AlphaFoldDB" id="A0A060T5S2"/>
<feature type="compositionally biased region" description="Polar residues" evidence="13">
    <location>
        <begin position="298"/>
        <end position="307"/>
    </location>
</feature>
<dbReference type="InterPro" id="IPR003960">
    <property type="entry name" value="ATPase_AAA_CS"/>
</dbReference>
<dbReference type="CDD" id="cd19526">
    <property type="entry name" value="RecA-like_PEX1_r2"/>
    <property type="match status" value="1"/>
</dbReference>
<dbReference type="InterPro" id="IPR009010">
    <property type="entry name" value="Asp_de-COase-like_dom_sf"/>
</dbReference>
<accession>A0A060T5S2</accession>
<dbReference type="InterPro" id="IPR015342">
    <property type="entry name" value="PEX1-N_C-lobe"/>
</dbReference>
<comment type="catalytic activity">
    <reaction evidence="12">
        <text>ATP + H2O = ADP + phosphate + H(+)</text>
        <dbReference type="Rhea" id="RHEA:13065"/>
        <dbReference type="ChEBI" id="CHEBI:15377"/>
        <dbReference type="ChEBI" id="CHEBI:15378"/>
        <dbReference type="ChEBI" id="CHEBI:30616"/>
        <dbReference type="ChEBI" id="CHEBI:43474"/>
        <dbReference type="ChEBI" id="CHEBI:456216"/>
    </reaction>
    <physiologicalReaction direction="left-to-right" evidence="12">
        <dbReference type="Rhea" id="RHEA:13066"/>
    </physiologicalReaction>
</comment>
<dbReference type="InterPro" id="IPR029067">
    <property type="entry name" value="CDC48_domain_2-like_sf"/>
</dbReference>